<dbReference type="GO" id="GO:0020037">
    <property type="term" value="F:heme binding"/>
    <property type="evidence" value="ECO:0007669"/>
    <property type="project" value="InterPro"/>
</dbReference>
<evidence type="ECO:0000256" key="20">
    <source>
        <dbReference type="PIRSR" id="PIRSR005149-50"/>
    </source>
</evidence>
<dbReference type="PANTHER" id="PTHR12863">
    <property type="entry name" value="FATTY ACID HYDROXYLASE"/>
    <property type="match status" value="1"/>
</dbReference>
<feature type="transmembrane region" description="Helical" evidence="21">
    <location>
        <begin position="158"/>
        <end position="175"/>
    </location>
</feature>
<dbReference type="PROSITE" id="PS50255">
    <property type="entry name" value="CYTOCHROME_B5_2"/>
    <property type="match status" value="1"/>
</dbReference>
<comment type="subcellular location">
    <subcellularLocation>
        <location evidence="1">Endoplasmic reticulum membrane</location>
        <topology evidence="1">Multi-pass membrane protein</topology>
    </subcellularLocation>
</comment>
<feature type="binding site" description="axial binding residue" evidence="20">
    <location>
        <position position="25"/>
    </location>
    <ligand>
        <name>heme</name>
        <dbReference type="ChEBI" id="CHEBI:30413"/>
    </ligand>
    <ligandPart>
        <name>Fe</name>
        <dbReference type="ChEBI" id="CHEBI:18248"/>
    </ligandPart>
</feature>
<sequence>MKRDGNFEVKYRENKYNIYSFLNNHPGGINYVKPYEQKDVTKRMKDHEHSKAAYYLLKEYRDGGRDSNQNEDLEHLVDWDKPMLSQVASLGTSYKEWVSSPVDRHLRLFSNPILESLTITPWYVVPLVWIPVIIYFIYSGTQKYIQFTKDPTPIISTVLYIGLGALVWTFVEYSLHRWVFHMEPSGHSKILIYLHFAIHGLHHKVPFDARRLVFPPFPAAIIAYVISNFISLMFHDSIKILIMAGGLAGYVTYDMIHFYLHHGTPKEDTYLYHLKRYHNQHHFAHQDNGFGISSMFWDKIFGTAISLRKLNLGIKW</sequence>
<accession>V5I951</accession>
<reference evidence="23" key="1">
    <citation type="submission" date="2013-07" db="EMBL/GenBank/DDBJ databases">
        <title>Midgut Transcriptome Profiling of Anoplphora glabripennis, a Lignocellulose Degrading, Wood-Boring Cerambycid.</title>
        <authorList>
            <person name="Scully E.D."/>
            <person name="Hoover K."/>
            <person name="Carlson J.E."/>
            <person name="Tien M."/>
            <person name="Geib S.M."/>
        </authorList>
    </citation>
    <scope>NUCLEOTIDE SEQUENCE</scope>
</reference>
<feature type="domain" description="Cytochrome b5 heme-binding" evidence="22">
    <location>
        <begin position="1"/>
        <end position="66"/>
    </location>
</feature>
<feature type="binding site" evidence="19">
    <location>
        <position position="278"/>
    </location>
    <ligand>
        <name>Zn(2+)</name>
        <dbReference type="ChEBI" id="CHEBI:29105"/>
        <label>1</label>
    </ligand>
</feature>
<feature type="binding site" description="axial binding residue" evidence="20">
    <location>
        <position position="49"/>
    </location>
    <ligand>
        <name>heme</name>
        <dbReference type="ChEBI" id="CHEBI:30413"/>
    </ligand>
    <ligandPart>
        <name>Fe</name>
        <dbReference type="ChEBI" id="CHEBI:18248"/>
    </ligandPart>
</feature>
<dbReference type="InterPro" id="IPR001199">
    <property type="entry name" value="Cyt_B5-like_heme/steroid-bd"/>
</dbReference>
<comment type="pathway">
    <text evidence="3">Lipid metabolism.</text>
</comment>
<dbReference type="InterPro" id="IPR014430">
    <property type="entry name" value="Scs7"/>
</dbReference>
<evidence type="ECO:0000256" key="4">
    <source>
        <dbReference type="ARBA" id="ARBA00005747"/>
    </source>
</evidence>
<name>V5I951_ANOGL</name>
<evidence type="ECO:0000256" key="6">
    <source>
        <dbReference type="ARBA" id="ARBA00022617"/>
    </source>
</evidence>
<evidence type="ECO:0000256" key="8">
    <source>
        <dbReference type="ARBA" id="ARBA00022723"/>
    </source>
</evidence>
<dbReference type="InterPro" id="IPR018506">
    <property type="entry name" value="Cyt_B5_heme-BS"/>
</dbReference>
<evidence type="ECO:0000256" key="9">
    <source>
        <dbReference type="ARBA" id="ARBA00022824"/>
    </source>
</evidence>
<feature type="binding site" evidence="19">
    <location>
        <position position="281"/>
    </location>
    <ligand>
        <name>Zn(2+)</name>
        <dbReference type="ChEBI" id="CHEBI:29105"/>
        <label>1</label>
    </ligand>
</feature>
<evidence type="ECO:0000256" key="11">
    <source>
        <dbReference type="ARBA" id="ARBA00022833"/>
    </source>
</evidence>
<dbReference type="GO" id="GO:0080132">
    <property type="term" value="F:fatty acid 2-hydroxylase activity"/>
    <property type="evidence" value="ECO:0007669"/>
    <property type="project" value="InterPro"/>
</dbReference>
<evidence type="ECO:0000256" key="19">
    <source>
        <dbReference type="PIRSR" id="PIRSR005149-1"/>
    </source>
</evidence>
<dbReference type="GO" id="GO:0005789">
    <property type="term" value="C:endoplasmic reticulum membrane"/>
    <property type="evidence" value="ECO:0007669"/>
    <property type="project" value="UniProtKB-SubCell"/>
</dbReference>
<dbReference type="PROSITE" id="PS00191">
    <property type="entry name" value="CYTOCHROME_B5_1"/>
    <property type="match status" value="1"/>
</dbReference>
<evidence type="ECO:0000256" key="10">
    <source>
        <dbReference type="ARBA" id="ARBA00022832"/>
    </source>
</evidence>
<protein>
    <recommendedName>
        <fullName evidence="18">Fatty acid 2-hydroxylase</fullName>
        <ecNumber evidence="18">1.-.-.-</ecNumber>
    </recommendedName>
</protein>
<comment type="function">
    <text evidence="18">Catalyzes stereospecific hydroxylation of free fatty acids at the C-2 position to produce (R)-2-hydroxy fatty acids, which are building blocks of sphingolipids and glycosphingolipids common in neural tissue and epidermis. Plays an essential role in the synthesis of galactosphingolipids of the myelin sheath. Responsible for the synthesis of sphingolipids and glycosphingolipids involved in the formation of epidermal lamellar bodies critical for skin permeability barrier. Participates in the synthesis of glycosphingolipids and a fraction of type II wax diesters in sebaceous gland, specifically regulating hair follicle homeostasis. Involved in the synthesis of sphingolipids of plasma membrane rafts, controlling lipid raft mobility and trafficking of raft-associated proteins.</text>
</comment>
<feature type="binding site" evidence="19">
    <location>
        <position position="202"/>
    </location>
    <ligand>
        <name>Zn(2+)</name>
        <dbReference type="ChEBI" id="CHEBI:29105"/>
        <label>1</label>
    </ligand>
</feature>
<evidence type="ECO:0000256" key="12">
    <source>
        <dbReference type="ARBA" id="ARBA00022989"/>
    </source>
</evidence>
<comment type="cofactor">
    <cofactor evidence="20">
        <name>Fe cation</name>
        <dbReference type="ChEBI" id="CHEBI:24875"/>
    </cofactor>
</comment>
<keyword evidence="14 18" id="KW-0408">Iron</keyword>
<evidence type="ECO:0000256" key="17">
    <source>
        <dbReference type="ARBA" id="ARBA00023160"/>
    </source>
</evidence>
<dbReference type="GO" id="GO:0006633">
    <property type="term" value="P:fatty acid biosynthetic process"/>
    <property type="evidence" value="ECO:0007669"/>
    <property type="project" value="UniProtKB-KW"/>
</dbReference>
<dbReference type="Pfam" id="PF04116">
    <property type="entry name" value="FA_hydroxylase"/>
    <property type="match status" value="1"/>
</dbReference>
<dbReference type="Pfam" id="PF00173">
    <property type="entry name" value="Cyt-b5"/>
    <property type="match status" value="1"/>
</dbReference>
<dbReference type="InterPro" id="IPR006694">
    <property type="entry name" value="Fatty_acid_hydroxylase"/>
</dbReference>
<feature type="binding site" evidence="19">
    <location>
        <position position="176"/>
    </location>
    <ligand>
        <name>Zn(2+)</name>
        <dbReference type="ChEBI" id="CHEBI:29105"/>
        <label>1</label>
    </ligand>
</feature>
<comment type="cofactor">
    <cofactor evidence="18 19">
        <name>Zn(2+)</name>
        <dbReference type="ChEBI" id="CHEBI:29105"/>
    </cofactor>
    <text evidence="18 19">Binds 2 Zn(2+) ions per subunit that likely form a catalytic dimetal center.</text>
</comment>
<dbReference type="InterPro" id="IPR036400">
    <property type="entry name" value="Cyt_B5-like_heme/steroid_sf"/>
</dbReference>
<evidence type="ECO:0000259" key="22">
    <source>
        <dbReference type="PROSITE" id="PS50255"/>
    </source>
</evidence>
<keyword evidence="8 18" id="KW-0479">Metal-binding</keyword>
<dbReference type="GO" id="GO:0005506">
    <property type="term" value="F:iron ion binding"/>
    <property type="evidence" value="ECO:0007669"/>
    <property type="project" value="UniProtKB-UniRule"/>
</dbReference>
<comment type="similarity">
    <text evidence="4 18">Belongs to the sterol desaturase family. SCS7 subfamily.</text>
</comment>
<evidence type="ECO:0000256" key="15">
    <source>
        <dbReference type="ARBA" id="ARBA00023098"/>
    </source>
</evidence>
<evidence type="ECO:0000256" key="16">
    <source>
        <dbReference type="ARBA" id="ARBA00023136"/>
    </source>
</evidence>
<keyword evidence="17 18" id="KW-0275">Fatty acid biosynthesis</keyword>
<dbReference type="SUPFAM" id="SSF55856">
    <property type="entry name" value="Cytochrome b5-like heme/steroid binding domain"/>
    <property type="match status" value="1"/>
</dbReference>
<feature type="binding site" evidence="19">
    <location>
        <position position="257"/>
    </location>
    <ligand>
        <name>Zn(2+)</name>
        <dbReference type="ChEBI" id="CHEBI:29105"/>
        <label>1</label>
    </ligand>
</feature>
<evidence type="ECO:0000256" key="13">
    <source>
        <dbReference type="ARBA" id="ARBA00023002"/>
    </source>
</evidence>
<evidence type="ECO:0000256" key="5">
    <source>
        <dbReference type="ARBA" id="ARBA00022516"/>
    </source>
</evidence>
<dbReference type="Gene3D" id="3.10.120.10">
    <property type="entry name" value="Cytochrome b5-like heme/steroid binding domain"/>
    <property type="match status" value="1"/>
</dbReference>
<keyword evidence="11 19" id="KW-0862">Zinc</keyword>
<feature type="binding site" evidence="19">
    <location>
        <position position="261"/>
    </location>
    <ligand>
        <name>Zn(2+)</name>
        <dbReference type="ChEBI" id="CHEBI:29105"/>
        <label>1</label>
    </ligand>
</feature>
<comment type="pathway">
    <text evidence="2">Sphingolipid metabolism.</text>
</comment>
<evidence type="ECO:0000256" key="3">
    <source>
        <dbReference type="ARBA" id="ARBA00005189"/>
    </source>
</evidence>
<feature type="transmembrane region" description="Helical" evidence="21">
    <location>
        <begin position="113"/>
        <end position="138"/>
    </location>
</feature>
<dbReference type="PIRSF" id="PIRSF005149">
    <property type="entry name" value="IPC-B_HD"/>
    <property type="match status" value="1"/>
</dbReference>
<feature type="binding site" evidence="19">
    <location>
        <position position="181"/>
    </location>
    <ligand>
        <name>Zn(2+)</name>
        <dbReference type="ChEBI" id="CHEBI:29105"/>
        <label>1</label>
    </ligand>
</feature>
<keyword evidence="10 18" id="KW-0276">Fatty acid metabolism</keyword>
<keyword evidence="13 18" id="KW-0560">Oxidoreductase</keyword>
<dbReference type="EC" id="1.-.-.-" evidence="18"/>
<evidence type="ECO:0000256" key="1">
    <source>
        <dbReference type="ARBA" id="ARBA00004477"/>
    </source>
</evidence>
<evidence type="ECO:0000256" key="14">
    <source>
        <dbReference type="ARBA" id="ARBA00023004"/>
    </source>
</evidence>
<keyword evidence="12 21" id="KW-1133">Transmembrane helix</keyword>
<feature type="transmembrane region" description="Helical" evidence="21">
    <location>
        <begin position="240"/>
        <end position="260"/>
    </location>
</feature>
<keyword evidence="5 18" id="KW-0444">Lipid biosynthesis</keyword>
<evidence type="ECO:0000256" key="18">
    <source>
        <dbReference type="PIRNR" id="PIRNR005149"/>
    </source>
</evidence>
<feature type="binding site" evidence="19">
    <location>
        <position position="199"/>
    </location>
    <ligand>
        <name>Zn(2+)</name>
        <dbReference type="ChEBI" id="CHEBI:29105"/>
        <label>1</label>
    </ligand>
</feature>
<evidence type="ECO:0000313" key="23">
    <source>
        <dbReference type="EMBL" id="JAB64921.1"/>
    </source>
</evidence>
<dbReference type="AlphaFoldDB" id="V5I951"/>
<keyword evidence="16 18" id="KW-0472">Membrane</keyword>
<feature type="binding site" evidence="19">
    <location>
        <position position="282"/>
    </location>
    <ligand>
        <name>Zn(2+)</name>
        <dbReference type="ChEBI" id="CHEBI:29105"/>
        <label>1</label>
    </ligand>
</feature>
<organism evidence="23">
    <name type="scientific">Anoplophora glabripennis</name>
    <name type="common">Asian longhorn beetle</name>
    <name type="synonym">Anoplophora nobilis</name>
    <dbReference type="NCBI Taxonomy" id="217634"/>
    <lineage>
        <taxon>Eukaryota</taxon>
        <taxon>Metazoa</taxon>
        <taxon>Ecdysozoa</taxon>
        <taxon>Arthropoda</taxon>
        <taxon>Hexapoda</taxon>
        <taxon>Insecta</taxon>
        <taxon>Pterygota</taxon>
        <taxon>Neoptera</taxon>
        <taxon>Endopterygota</taxon>
        <taxon>Coleoptera</taxon>
        <taxon>Polyphaga</taxon>
        <taxon>Cucujiformia</taxon>
        <taxon>Chrysomeloidea</taxon>
        <taxon>Cerambycidae</taxon>
        <taxon>Lamiinae</taxon>
        <taxon>Lamiini</taxon>
        <taxon>Anoplophora</taxon>
    </lineage>
</organism>
<evidence type="ECO:0000256" key="2">
    <source>
        <dbReference type="ARBA" id="ARBA00004991"/>
    </source>
</evidence>
<dbReference type="PANTHER" id="PTHR12863:SF1">
    <property type="entry name" value="FATTY ACID 2-HYDROXYLASE"/>
    <property type="match status" value="1"/>
</dbReference>
<dbReference type="EMBL" id="GALX01003545">
    <property type="protein sequence ID" value="JAB64921.1"/>
    <property type="molecule type" value="Transcribed_RNA"/>
</dbReference>
<evidence type="ECO:0000256" key="7">
    <source>
        <dbReference type="ARBA" id="ARBA00022692"/>
    </source>
</evidence>
<feature type="transmembrane region" description="Helical" evidence="21">
    <location>
        <begin position="212"/>
        <end position="234"/>
    </location>
</feature>
<keyword evidence="7 21" id="KW-0812">Transmembrane</keyword>
<evidence type="ECO:0000256" key="21">
    <source>
        <dbReference type="SAM" id="Phobius"/>
    </source>
</evidence>
<keyword evidence="9 18" id="KW-0256">Endoplasmic reticulum</keyword>
<proteinExistence type="inferred from homology"/>
<feature type="binding site" evidence="19">
    <location>
        <position position="203"/>
    </location>
    <ligand>
        <name>Zn(2+)</name>
        <dbReference type="ChEBI" id="CHEBI:29105"/>
        <label>1</label>
    </ligand>
</feature>
<keyword evidence="6 20" id="KW-0349">Heme</keyword>
<keyword evidence="15 18" id="KW-0443">Lipid metabolism</keyword>
<gene>
    <name evidence="23" type="primary">FA2H</name>
</gene>